<proteinExistence type="predicted"/>
<evidence type="ECO:0000256" key="5">
    <source>
        <dbReference type="ARBA" id="ARBA00023242"/>
    </source>
</evidence>
<evidence type="ECO:0000313" key="9">
    <source>
        <dbReference type="Proteomes" id="UP001140562"/>
    </source>
</evidence>
<accession>A0A9W8X7S0</accession>
<feature type="region of interest" description="Disordered" evidence="6">
    <location>
        <begin position="704"/>
        <end position="794"/>
    </location>
</feature>
<feature type="region of interest" description="Disordered" evidence="6">
    <location>
        <begin position="125"/>
        <end position="144"/>
    </location>
</feature>
<sequence>MQQYVQALASFLDRFVGRGARKMASNYGDPDTQMGGGPGPYGNHNGTPPAQQQHQDLTDPDLQLQEKLQQFSNQVMHSGPQQHQYQQPPPMAPLQGAHPHFQPQQRPTHSPQQMAHVAMSLGEHTEQFDPNDPNRKRSKVSRACDECRRKKIRCDATSENGPEACSSCKRTGARCQFSRQPMKRGPSKGYIKELADRLNSLESQIQQPHGQQFDLQNLTEQNFAEIQSPPQFHRKRTHSMSEGFQDTFVRSSWSGQDRGNNHPLEHAMLSLLTSQETPLNGDRRTSFGDMTLAGNLITSSNEGTLKAYYNLIHPTLPILPHDSNALNRLTNCPPKLREAFFLSLDVCVRSFAPRALPQIDASVTQLLHQAFASVDAAKLTLNDLDPSRQLYNNLVYCQSLSLLAIASDKPGPGLVGSLSQLLGQIAGCISDAGFNDTRILNTLKEQDQDAFQGARRVFWSALILDRFHASSRSKDIMLPLHSGSLTRDDYAALGDLGYHLARGAKIVGQVAAVNRAGSVPSIEPSSPFASLPLAATSPESIYLNGQLTGFRESIDITDLTDNSPPHLAYQYMRVLVGRLSSQTIPSIELLGLTKELLRNLSNGAITPVHHVCASLVATSLVELSDRVETQVEAHAAMKDMSDALNNGHIIHRSIDHVGWDAAIREILHQKLAPTPPTNTVQDQTPSVQEPNMAGLQHLAAAAVGEREGNEARPVSSEGNNGTQSQNQNHESSLATAEHDLSAAMAAASDAALAQATAAAAQQQLTASSPDAKNGNNFDSSALKQDDFMASLSNS</sequence>
<evidence type="ECO:0000256" key="3">
    <source>
        <dbReference type="ARBA" id="ARBA00023125"/>
    </source>
</evidence>
<feature type="compositionally biased region" description="Polar residues" evidence="6">
    <location>
        <begin position="716"/>
        <end position="734"/>
    </location>
</feature>
<evidence type="ECO:0000313" key="8">
    <source>
        <dbReference type="EMBL" id="KAJ4342031.1"/>
    </source>
</evidence>
<dbReference type="CDD" id="cd12148">
    <property type="entry name" value="fungal_TF_MHR"/>
    <property type="match status" value="1"/>
</dbReference>
<keyword evidence="4" id="KW-0804">Transcription</keyword>
<evidence type="ECO:0000259" key="7">
    <source>
        <dbReference type="PROSITE" id="PS50048"/>
    </source>
</evidence>
<feature type="compositionally biased region" description="Polar residues" evidence="6">
    <location>
        <begin position="102"/>
        <end position="113"/>
    </location>
</feature>
<protein>
    <recommendedName>
        <fullName evidence="7">Zn(2)-C6 fungal-type domain-containing protein</fullName>
    </recommendedName>
</protein>
<keyword evidence="3" id="KW-0238">DNA-binding</keyword>
<dbReference type="Pfam" id="PF00172">
    <property type="entry name" value="Zn_clus"/>
    <property type="match status" value="1"/>
</dbReference>
<evidence type="ECO:0000256" key="4">
    <source>
        <dbReference type="ARBA" id="ARBA00023163"/>
    </source>
</evidence>
<dbReference type="GO" id="GO:0003677">
    <property type="term" value="F:DNA binding"/>
    <property type="evidence" value="ECO:0007669"/>
    <property type="project" value="UniProtKB-KW"/>
</dbReference>
<comment type="caution">
    <text evidence="8">The sequence shown here is derived from an EMBL/GenBank/DDBJ whole genome shotgun (WGS) entry which is preliminary data.</text>
</comment>
<evidence type="ECO:0000256" key="1">
    <source>
        <dbReference type="ARBA" id="ARBA00022723"/>
    </source>
</evidence>
<keyword evidence="2" id="KW-0805">Transcription regulation</keyword>
<feature type="region of interest" description="Disordered" evidence="6">
    <location>
        <begin position="74"/>
        <end position="114"/>
    </location>
</feature>
<dbReference type="EMBL" id="JAPEUV010000008">
    <property type="protein sequence ID" value="KAJ4342031.1"/>
    <property type="molecule type" value="Genomic_DNA"/>
</dbReference>
<gene>
    <name evidence="8" type="ORF">N0V87_001357</name>
</gene>
<dbReference type="PROSITE" id="PS50048">
    <property type="entry name" value="ZN2_CY6_FUNGAL_2"/>
    <property type="match status" value="1"/>
</dbReference>
<evidence type="ECO:0000256" key="6">
    <source>
        <dbReference type="SAM" id="MobiDB-lite"/>
    </source>
</evidence>
<dbReference type="GO" id="GO:0008270">
    <property type="term" value="F:zinc ion binding"/>
    <property type="evidence" value="ECO:0007669"/>
    <property type="project" value="InterPro"/>
</dbReference>
<dbReference type="AlphaFoldDB" id="A0A9W8X7S0"/>
<dbReference type="OrthoDB" id="5426978at2759"/>
<dbReference type="PROSITE" id="PS00463">
    <property type="entry name" value="ZN2_CY6_FUNGAL_1"/>
    <property type="match status" value="1"/>
</dbReference>
<dbReference type="InterPro" id="IPR036864">
    <property type="entry name" value="Zn2-C6_fun-type_DNA-bd_sf"/>
</dbReference>
<dbReference type="SMART" id="SM00066">
    <property type="entry name" value="GAL4"/>
    <property type="match status" value="1"/>
</dbReference>
<feature type="compositionally biased region" description="Basic and acidic residues" evidence="6">
    <location>
        <begin position="125"/>
        <end position="135"/>
    </location>
</feature>
<feature type="domain" description="Zn(2)-C6 fungal-type" evidence="7">
    <location>
        <begin position="143"/>
        <end position="177"/>
    </location>
</feature>
<feature type="compositionally biased region" description="Low complexity" evidence="6">
    <location>
        <begin position="741"/>
        <end position="768"/>
    </location>
</feature>
<dbReference type="CDD" id="cd00067">
    <property type="entry name" value="GAL4"/>
    <property type="match status" value="1"/>
</dbReference>
<keyword evidence="5" id="KW-0539">Nucleus</keyword>
<dbReference type="SUPFAM" id="SSF57701">
    <property type="entry name" value="Zn2/Cys6 DNA-binding domain"/>
    <property type="match status" value="1"/>
</dbReference>
<keyword evidence="1" id="KW-0479">Metal-binding</keyword>
<dbReference type="InterPro" id="IPR050797">
    <property type="entry name" value="Carb_Metab_Trans_Reg"/>
</dbReference>
<dbReference type="Gene3D" id="4.10.240.10">
    <property type="entry name" value="Zn(2)-C6 fungal-type DNA-binding domain"/>
    <property type="match status" value="1"/>
</dbReference>
<dbReference type="GO" id="GO:0000981">
    <property type="term" value="F:DNA-binding transcription factor activity, RNA polymerase II-specific"/>
    <property type="evidence" value="ECO:0007669"/>
    <property type="project" value="InterPro"/>
</dbReference>
<dbReference type="PANTHER" id="PTHR31668:SF26">
    <property type="entry name" value="GLUCOSE TRANSPORT TRANSCRIPTION REGULATOR RGT1-RELATED"/>
    <property type="match status" value="1"/>
</dbReference>
<organism evidence="8 9">
    <name type="scientific">Didymella glomerata</name>
    <dbReference type="NCBI Taxonomy" id="749621"/>
    <lineage>
        <taxon>Eukaryota</taxon>
        <taxon>Fungi</taxon>
        <taxon>Dikarya</taxon>
        <taxon>Ascomycota</taxon>
        <taxon>Pezizomycotina</taxon>
        <taxon>Dothideomycetes</taxon>
        <taxon>Pleosporomycetidae</taxon>
        <taxon>Pleosporales</taxon>
        <taxon>Pleosporineae</taxon>
        <taxon>Didymellaceae</taxon>
        <taxon>Didymella</taxon>
    </lineage>
</organism>
<feature type="compositionally biased region" description="Polar residues" evidence="6">
    <location>
        <begin position="773"/>
        <end position="782"/>
    </location>
</feature>
<feature type="region of interest" description="Disordered" evidence="6">
    <location>
        <begin position="23"/>
        <end position="56"/>
    </location>
</feature>
<evidence type="ECO:0000256" key="2">
    <source>
        <dbReference type="ARBA" id="ARBA00023015"/>
    </source>
</evidence>
<name>A0A9W8X7S0_9PLEO</name>
<reference evidence="8" key="1">
    <citation type="submission" date="2022-10" db="EMBL/GenBank/DDBJ databases">
        <title>Tapping the CABI collections for fungal endophytes: first genome assemblies for Collariella, Neodidymelliopsis, Ascochyta clinopodiicola, Didymella pomorum, Didymosphaeria variabile, Neocosmospora piperis and Neocucurbitaria cava.</title>
        <authorList>
            <person name="Hill R."/>
        </authorList>
    </citation>
    <scope>NUCLEOTIDE SEQUENCE</scope>
    <source>
        <strain evidence="8">IMI 360193</strain>
    </source>
</reference>
<dbReference type="Proteomes" id="UP001140562">
    <property type="component" value="Unassembled WGS sequence"/>
</dbReference>
<dbReference type="InterPro" id="IPR001138">
    <property type="entry name" value="Zn2Cys6_DnaBD"/>
</dbReference>
<dbReference type="PANTHER" id="PTHR31668">
    <property type="entry name" value="GLUCOSE TRANSPORT TRANSCRIPTION REGULATOR RGT1-RELATED-RELATED"/>
    <property type="match status" value="1"/>
</dbReference>
<keyword evidence="9" id="KW-1185">Reference proteome</keyword>